<dbReference type="EMBL" id="QGHE01000011">
    <property type="protein sequence ID" value="PWJ76408.1"/>
    <property type="molecule type" value="Genomic_DNA"/>
</dbReference>
<name>A0ABD6XLF3_ENTAG</name>
<evidence type="ECO:0000313" key="1">
    <source>
        <dbReference type="EMBL" id="PWJ76408.1"/>
    </source>
</evidence>
<organism evidence="1 2">
    <name type="scientific">Enterobacter agglomerans</name>
    <name type="common">Erwinia herbicola</name>
    <name type="synonym">Pantoea agglomerans</name>
    <dbReference type="NCBI Taxonomy" id="549"/>
    <lineage>
        <taxon>Bacteria</taxon>
        <taxon>Pseudomonadati</taxon>
        <taxon>Pseudomonadota</taxon>
        <taxon>Gammaproteobacteria</taxon>
        <taxon>Enterobacterales</taxon>
        <taxon>Erwiniaceae</taxon>
        <taxon>Pantoea</taxon>
        <taxon>Pantoea agglomerans group</taxon>
    </lineage>
</organism>
<comment type="caution">
    <text evidence="1">The sequence shown here is derived from an EMBL/GenBank/DDBJ whole genome shotgun (WGS) entry which is preliminary data.</text>
</comment>
<reference evidence="1 2" key="1">
    <citation type="submission" date="2018-05" db="EMBL/GenBank/DDBJ databases">
        <title>Genomic Encyclopedia of Type Strains, Phase IV (KMG-V): Genome sequencing to study the core and pangenomes of soil and plant-associated prokaryotes.</title>
        <authorList>
            <person name="Whitman W."/>
        </authorList>
    </citation>
    <scope>NUCLEOTIDE SEQUENCE [LARGE SCALE GENOMIC DNA]</scope>
    <source>
        <strain evidence="1 2">PNG 92-11</strain>
    </source>
</reference>
<gene>
    <name evidence="1" type="ORF">C7430_11121</name>
</gene>
<protein>
    <submittedName>
        <fullName evidence="1">Uncharacterized protein</fullName>
    </submittedName>
</protein>
<proteinExistence type="predicted"/>
<sequence length="75" mass="8875">MCVPERKEAEMMLLNLLNRTLKNQSDIDLLMDLATKNEYAIPMKGIRHKFDSMEKQPLTQDDWNDMDTLMHYFGP</sequence>
<dbReference type="Proteomes" id="UP000245996">
    <property type="component" value="Unassembled WGS sequence"/>
</dbReference>
<evidence type="ECO:0000313" key="2">
    <source>
        <dbReference type="Proteomes" id="UP000245996"/>
    </source>
</evidence>
<accession>A0ABD6XLF3</accession>
<dbReference type="AlphaFoldDB" id="A0ABD6XLF3"/>